<name>A0A1Y2E1N5_9PEZI</name>
<dbReference type="EMBL" id="MCFJ01000006">
    <property type="protein sequence ID" value="ORY65461.1"/>
    <property type="molecule type" value="Genomic_DNA"/>
</dbReference>
<feature type="domain" description="PLD phosphodiesterase" evidence="12">
    <location>
        <begin position="1246"/>
        <end position="1273"/>
    </location>
</feature>
<evidence type="ECO:0000313" key="14">
    <source>
        <dbReference type="Proteomes" id="UP000193689"/>
    </source>
</evidence>
<feature type="compositionally biased region" description="Basic and acidic residues" evidence="11">
    <location>
        <begin position="1691"/>
        <end position="1704"/>
    </location>
</feature>
<evidence type="ECO:0000256" key="1">
    <source>
        <dbReference type="ARBA" id="ARBA00000798"/>
    </source>
</evidence>
<feature type="compositionally biased region" description="Basic and acidic residues" evidence="11">
    <location>
        <begin position="1614"/>
        <end position="1623"/>
    </location>
</feature>
<dbReference type="SUPFAM" id="SSF56024">
    <property type="entry name" value="Phospholipase D/nuclease"/>
    <property type="match status" value="2"/>
</dbReference>
<dbReference type="STRING" id="1141098.A0A1Y2E1N5"/>
<evidence type="ECO:0000259" key="12">
    <source>
        <dbReference type="PROSITE" id="PS50035"/>
    </source>
</evidence>
<evidence type="ECO:0000256" key="7">
    <source>
        <dbReference type="ARBA" id="ARBA00023098"/>
    </source>
</evidence>
<feature type="compositionally biased region" description="Acidic residues" evidence="11">
    <location>
        <begin position="755"/>
        <end position="771"/>
    </location>
</feature>
<proteinExistence type="inferred from homology"/>
<evidence type="ECO:0000256" key="6">
    <source>
        <dbReference type="ARBA" id="ARBA00022963"/>
    </source>
</evidence>
<dbReference type="PROSITE" id="PS50035">
    <property type="entry name" value="PLD"/>
    <property type="match status" value="2"/>
</dbReference>
<dbReference type="EC" id="3.1.4.4" evidence="3"/>
<dbReference type="Pfam" id="PF13091">
    <property type="entry name" value="PLDc_2"/>
    <property type="match status" value="1"/>
</dbReference>
<accession>A0A1Y2E1N5</accession>
<dbReference type="SMART" id="SM00155">
    <property type="entry name" value="PLDc"/>
    <property type="match status" value="2"/>
</dbReference>
<dbReference type="RefSeq" id="XP_040716613.1">
    <property type="nucleotide sequence ID" value="XM_040858346.1"/>
</dbReference>
<comment type="caution">
    <text evidence="13">The sequence shown here is derived from an EMBL/GenBank/DDBJ whole genome shotgun (WGS) entry which is preliminary data.</text>
</comment>
<dbReference type="GO" id="GO:0004630">
    <property type="term" value="F:phospholipase D activity"/>
    <property type="evidence" value="ECO:0007669"/>
    <property type="project" value="UniProtKB-EC"/>
</dbReference>
<dbReference type="InterPro" id="IPR015679">
    <property type="entry name" value="PLipase_D_fam"/>
</dbReference>
<feature type="domain" description="PLD phosphodiesterase" evidence="12">
    <location>
        <begin position="938"/>
        <end position="965"/>
    </location>
</feature>
<evidence type="ECO:0000256" key="2">
    <source>
        <dbReference type="ARBA" id="ARBA00008664"/>
    </source>
</evidence>
<dbReference type="GeneID" id="63774558"/>
<dbReference type="FunCoup" id="A0A1Y2E1N5">
    <property type="interactions" value="119"/>
</dbReference>
<feature type="compositionally biased region" description="Polar residues" evidence="11">
    <location>
        <begin position="1725"/>
        <end position="1738"/>
    </location>
</feature>
<dbReference type="InterPro" id="IPR001736">
    <property type="entry name" value="PLipase_D/transphosphatidylase"/>
</dbReference>
<feature type="region of interest" description="Disordered" evidence="11">
    <location>
        <begin position="1482"/>
        <end position="1530"/>
    </location>
</feature>
<feature type="region of interest" description="Disordered" evidence="11">
    <location>
        <begin position="543"/>
        <end position="573"/>
    </location>
</feature>
<keyword evidence="5" id="KW-0378">Hydrolase</keyword>
<dbReference type="Gene3D" id="3.30.870.10">
    <property type="entry name" value="Endonuclease Chain A"/>
    <property type="match status" value="2"/>
</dbReference>
<evidence type="ECO:0000313" key="13">
    <source>
        <dbReference type="EMBL" id="ORY65461.1"/>
    </source>
</evidence>
<keyword evidence="14" id="KW-1185">Reference proteome</keyword>
<protein>
    <recommendedName>
        <fullName evidence="9">Phospholipase D1</fullName>
        <ecNumber evidence="3">3.1.4.4</ecNumber>
    </recommendedName>
    <alternativeName>
        <fullName evidence="8">Choline phosphatase 1</fullName>
    </alternativeName>
    <alternativeName>
        <fullName evidence="10">Phosphatidylcholine-hydrolyzing phospholipase D1</fullName>
    </alternativeName>
</protein>
<feature type="region of interest" description="Disordered" evidence="11">
    <location>
        <begin position="733"/>
        <end position="777"/>
    </location>
</feature>
<feature type="compositionally biased region" description="Basic residues" evidence="11">
    <location>
        <begin position="227"/>
        <end position="237"/>
    </location>
</feature>
<feature type="compositionally biased region" description="Polar residues" evidence="11">
    <location>
        <begin position="1361"/>
        <end position="1378"/>
    </location>
</feature>
<sequence length="1840" mass="205268">MSALERDDSVSPTTSPMTLGPETERFNTRPTVLRASSGPAPTTKALSSGFLGYDTSVPESPVENGLPEAPDYLNGGLPHKNPSPAATSQPASPRRHLVAQGSGYSDVSPADFVSPSRRSVQFARADVVFDAPSPPYAHTRHDSWDGADGSGKSRGERLMSKLKYLAATGVTQTIRSPAPSEHVVPSSSSSPVLARPSRVPDTLNEEGSDADVEESGDEDGPRLTPKPSKRKRMRRRLKNLDLMTAPSTPRINGEDSPAPGQGRFRTMVRRSTMPDSTERRGGLSEGEGRDHLTGGRRGWTRGSSWMTGSRDDLESPSRMPGHRRRISDMFGSGGVSDGEALATPRRPIFGTDRATTFGVQRWKQVKNTLKMLGKKRTEQFDMRKSAELMAELRAVTPAVVMLASMLQRDEHGNRRIPVLLEQLKLRIIDSQPSKGDNEEGQSDRHYLFTIALEYGSGPSRMTWTIQRSIRDIAALHGRYKLSNVNNNPQVIPNLRSRTKQPAFPSSVFPWLRSLRGGEVSEDEEKAPEAAEPLADETAAEATAGEMTAAEGTASEMDRPSGRPSNAKRKRSRIHLLGVRRQSSGLGEIGEGSNLNPQKSAVEAALMRRKFVEKQRRVVEKYLQDMIHWLMFRPDSNRLCKFLELSALGVRLAAEGNYHGKECFLHLGPTKGIDFRRVLTPAKFVARHTKKWFLVRQNYIVVCESPSTMNIYDVYLVDPKFHIVSKGNKLKQLGAKAKAKGKSKGKGKGKGKGGVADDDDDDDDDEDEEEEPAGTHHSLKIYTSERKVKVWAYNQHIIHQFEQSVTEMLKQTTWAEPHRFDSFAPVRSNAFARWLVDGRDYMWNVSRAISMAQDVIYIHDWWLSPELYMRRPPAISGKWRLDRLLQRKAREGVKVFVIVYRNVEQAIPIDSEYTKFSLLNLHPNIMVQRSPNQLKKNQFFYAHHEKICVVDHDIAFVGGIDLCFGRWDNPQHPLTDDRPTGYEPGGETPKDAEHCQLFPGKDYSNPRVLDFFKLDEPYEEMYNRSKVPRMPWHDVAMQVVGQPARDLTRHFVQRWNYLRRERKPTRPMPFLLPPPDASPADLEELGLTGSCNVQILRSAGDWSLGFPKDVLEMSIQSAYIKLIEESEHFVYMENQFFITSTETMNTKVINRIGDALVERIIRAAANDEEWRCCILIPLMPGFQNTVDQDSGSSVRLIMQFQYRSICRGPDSIFGRLRAAQIEPEDYISFFSLRQWGKIGPNNNLVTEQLYIHAKTIIVDDRVALIGSANINERSMNGNRDSECAAIVSDTDMIQSTMGGEPYQVGRFAHTLRMRLMREHLGLDVDAILEEETRDSADAEAQYEEEMSQIYGDEHDLAEAGPSSLQRPQIPHGSSFNHDTNATHDPGFTSSSSSSSSSANSSKGKSAGRGSRKSNNKKHNADVEGYGPDNWRSAHESGLDRGRDTVIINGRETLIAPLPGEVSKPASHGSGWSGKEGLEQELTTSNDKLPPQGPFQRQTTSQLGLPPLTQVPDLPVSDDTDIGGPPLRLDESGHKAAEQVHPLAADIQLASIDKDCMRDPVNPAFWDEIWSRVAANNTKLYRRVFRCMPDSEVLTWSDYTQYMEYSNRFHENMTGQKKYDEHEVKPPNGQPGGAGGAGAGIAAPSSVQESSGLLEKVQSTLSPDTNPTVVVSHGDGPMDEKNTTPETPQKPNLHLDTEKVANHRPADAPSPVQPAGDIPFPAFDGQADTQLLEPTSTQNHNTRDRRTTFSSVDKPTSSQGGASSSTIYNTGSTRRRRRATTKGSRRGAIFPYDVLGREEAEELCGLIQGHLVQFSYDWLEAEEKDNHWLYQTDLMAPKEIYD</sequence>
<dbReference type="GO" id="GO:0009395">
    <property type="term" value="P:phospholipid catabolic process"/>
    <property type="evidence" value="ECO:0007669"/>
    <property type="project" value="TreeGrafter"/>
</dbReference>
<feature type="compositionally biased region" description="Basic residues" evidence="11">
    <location>
        <begin position="736"/>
        <end position="750"/>
    </location>
</feature>
<dbReference type="PANTHER" id="PTHR18896:SF76">
    <property type="entry name" value="PHOSPHOLIPASE"/>
    <property type="match status" value="1"/>
</dbReference>
<feature type="compositionally biased region" description="Low complexity" evidence="11">
    <location>
        <begin position="176"/>
        <end position="200"/>
    </location>
</feature>
<feature type="compositionally biased region" description="Low complexity" evidence="11">
    <location>
        <begin position="82"/>
        <end position="92"/>
    </location>
</feature>
<evidence type="ECO:0000256" key="3">
    <source>
        <dbReference type="ARBA" id="ARBA00012027"/>
    </source>
</evidence>
<feature type="region of interest" description="Disordered" evidence="11">
    <location>
        <begin position="1356"/>
        <end position="1435"/>
    </location>
</feature>
<feature type="compositionally biased region" description="Low complexity" evidence="11">
    <location>
        <begin position="1388"/>
        <end position="1407"/>
    </location>
</feature>
<feature type="compositionally biased region" description="Low complexity" evidence="11">
    <location>
        <begin position="543"/>
        <end position="554"/>
    </location>
</feature>
<feature type="region of interest" description="Disordered" evidence="11">
    <location>
        <begin position="131"/>
        <end position="155"/>
    </location>
</feature>
<dbReference type="FunFam" id="3.30.870.10:FF:000011">
    <property type="entry name" value="Phospholipase"/>
    <property type="match status" value="1"/>
</dbReference>
<keyword evidence="4" id="KW-0677">Repeat</keyword>
<dbReference type="CDD" id="cd09141">
    <property type="entry name" value="PLDc_vPLD1_2_yPLD_like_2"/>
    <property type="match status" value="1"/>
</dbReference>
<feature type="compositionally biased region" description="Polar residues" evidence="11">
    <location>
        <begin position="1643"/>
        <end position="1667"/>
    </location>
</feature>
<organism evidence="13 14">
    <name type="scientific">Pseudomassariella vexata</name>
    <dbReference type="NCBI Taxonomy" id="1141098"/>
    <lineage>
        <taxon>Eukaryota</taxon>
        <taxon>Fungi</taxon>
        <taxon>Dikarya</taxon>
        <taxon>Ascomycota</taxon>
        <taxon>Pezizomycotina</taxon>
        <taxon>Sordariomycetes</taxon>
        <taxon>Xylariomycetidae</taxon>
        <taxon>Amphisphaeriales</taxon>
        <taxon>Pseudomassariaceae</taxon>
        <taxon>Pseudomassariella</taxon>
    </lineage>
</organism>
<feature type="region of interest" description="Disordered" evidence="11">
    <location>
        <begin position="1614"/>
        <end position="1782"/>
    </location>
</feature>
<reference evidence="13 14" key="1">
    <citation type="submission" date="2016-07" db="EMBL/GenBank/DDBJ databases">
        <title>Pervasive Adenine N6-methylation of Active Genes in Fungi.</title>
        <authorList>
            <consortium name="DOE Joint Genome Institute"/>
            <person name="Mondo S.J."/>
            <person name="Dannebaum R.O."/>
            <person name="Kuo R.C."/>
            <person name="Labutti K."/>
            <person name="Haridas S."/>
            <person name="Kuo A."/>
            <person name="Salamov A."/>
            <person name="Ahrendt S.R."/>
            <person name="Lipzen A."/>
            <person name="Sullivan W."/>
            <person name="Andreopoulos W.B."/>
            <person name="Clum A."/>
            <person name="Lindquist E."/>
            <person name="Daum C."/>
            <person name="Ramamoorthy G.K."/>
            <person name="Gryganskyi A."/>
            <person name="Culley D."/>
            <person name="Magnuson J.K."/>
            <person name="James T.Y."/>
            <person name="O'Malley M.A."/>
            <person name="Stajich J.E."/>
            <person name="Spatafora J.W."/>
            <person name="Visel A."/>
            <person name="Grigoriev I.V."/>
        </authorList>
    </citation>
    <scope>NUCLEOTIDE SEQUENCE [LARGE SCALE GENOMIC DNA]</scope>
    <source>
        <strain evidence="13 14">CBS 129021</strain>
    </source>
</reference>
<keyword evidence="7" id="KW-0443">Lipid metabolism</keyword>
<feature type="compositionally biased region" description="Polar residues" evidence="11">
    <location>
        <begin position="1746"/>
        <end position="1767"/>
    </location>
</feature>
<comment type="similarity">
    <text evidence="2">Belongs to the phospholipase D family.</text>
</comment>
<dbReference type="Pfam" id="PF00614">
    <property type="entry name" value="PLDc"/>
    <property type="match status" value="1"/>
</dbReference>
<feature type="compositionally biased region" description="Acidic residues" evidence="11">
    <location>
        <begin position="203"/>
        <end position="218"/>
    </location>
</feature>
<evidence type="ECO:0000256" key="10">
    <source>
        <dbReference type="ARBA" id="ARBA00079280"/>
    </source>
</evidence>
<dbReference type="PANTHER" id="PTHR18896">
    <property type="entry name" value="PHOSPHOLIPASE D"/>
    <property type="match status" value="1"/>
</dbReference>
<dbReference type="Proteomes" id="UP000193689">
    <property type="component" value="Unassembled WGS sequence"/>
</dbReference>
<feature type="compositionally biased region" description="Basic and acidic residues" evidence="11">
    <location>
        <begin position="276"/>
        <end position="293"/>
    </location>
</feature>
<dbReference type="CDD" id="cd09138">
    <property type="entry name" value="PLDc_vPLD1_2_yPLD_like_1"/>
    <property type="match status" value="1"/>
</dbReference>
<evidence type="ECO:0000256" key="8">
    <source>
        <dbReference type="ARBA" id="ARBA00042228"/>
    </source>
</evidence>
<evidence type="ECO:0000256" key="5">
    <source>
        <dbReference type="ARBA" id="ARBA00022801"/>
    </source>
</evidence>
<evidence type="ECO:0000256" key="4">
    <source>
        <dbReference type="ARBA" id="ARBA00022737"/>
    </source>
</evidence>
<dbReference type="InParanoid" id="A0A1Y2E1N5"/>
<keyword evidence="6" id="KW-0442">Lipid degradation</keyword>
<feature type="region of interest" description="Disordered" evidence="11">
    <location>
        <begin position="1"/>
        <end position="112"/>
    </location>
</feature>
<feature type="compositionally biased region" description="Basic residues" evidence="11">
    <location>
        <begin position="1771"/>
        <end position="1782"/>
    </location>
</feature>
<feature type="compositionally biased region" description="Gly residues" evidence="11">
    <location>
        <begin position="1628"/>
        <end position="1637"/>
    </location>
</feature>
<evidence type="ECO:0000256" key="11">
    <source>
        <dbReference type="SAM" id="MobiDB-lite"/>
    </source>
</evidence>
<gene>
    <name evidence="13" type="ORF">BCR38DRAFT_409153</name>
</gene>
<dbReference type="InterPro" id="IPR025202">
    <property type="entry name" value="PLD-like_dom"/>
</dbReference>
<dbReference type="OrthoDB" id="14911at2759"/>
<feature type="region of interest" description="Disordered" evidence="11">
    <location>
        <begin position="173"/>
        <end position="343"/>
    </location>
</feature>
<evidence type="ECO:0000256" key="9">
    <source>
        <dbReference type="ARBA" id="ARBA00074658"/>
    </source>
</evidence>
<comment type="catalytic activity">
    <reaction evidence="1">
        <text>a 1,2-diacyl-sn-glycero-3-phosphocholine + H2O = a 1,2-diacyl-sn-glycero-3-phosphate + choline + H(+)</text>
        <dbReference type="Rhea" id="RHEA:14445"/>
        <dbReference type="ChEBI" id="CHEBI:15354"/>
        <dbReference type="ChEBI" id="CHEBI:15377"/>
        <dbReference type="ChEBI" id="CHEBI:15378"/>
        <dbReference type="ChEBI" id="CHEBI:57643"/>
        <dbReference type="ChEBI" id="CHEBI:58608"/>
        <dbReference type="EC" id="3.1.4.4"/>
    </reaction>
</comment>